<gene>
    <name evidence="1" type="ORF">BO66DRAFT_369305</name>
</gene>
<evidence type="ECO:0000313" key="2">
    <source>
        <dbReference type="Proteomes" id="UP000249661"/>
    </source>
</evidence>
<accession>A0ACD1HGB5</accession>
<sequence length="316" mass="34767">MSVPDTSGIIVVMGATGNQGGGIVRALLGSRTPDEGLWRVRGITRDPNSTKAMEFLAKHQTIDQRLSLVPGRVDDQASLQAAFAGAYGVFAMTSETQAGRILDKEEDLKHEVEAGRRIVLAAEECGVKHFVFSSLPDMVRATECRYPNIHHMNNKHEVEKFAKQRLGAVTCLIPADGVVRFRIPIPSGQVAQWTDPIHDMGVFELGAEKTRDKTYLVLSSRVTPVEMIETFTKVTGQPAIHDPITAEEFGEKTAPFVGPAFKKDATEMMEWAAILPADKICYGAFAEHEDRSFEELGLKASSFEEWLHRSGWTGPA</sequence>
<dbReference type="Proteomes" id="UP000249661">
    <property type="component" value="Unassembled WGS sequence"/>
</dbReference>
<organism evidence="1 2">
    <name type="scientific">Aspergillus aculeatinus CBS 121060</name>
    <dbReference type="NCBI Taxonomy" id="1448322"/>
    <lineage>
        <taxon>Eukaryota</taxon>
        <taxon>Fungi</taxon>
        <taxon>Dikarya</taxon>
        <taxon>Ascomycota</taxon>
        <taxon>Pezizomycotina</taxon>
        <taxon>Eurotiomycetes</taxon>
        <taxon>Eurotiomycetidae</taxon>
        <taxon>Eurotiales</taxon>
        <taxon>Aspergillaceae</taxon>
        <taxon>Aspergillus</taxon>
        <taxon>Aspergillus subgen. Circumdati</taxon>
    </lineage>
</organism>
<evidence type="ECO:0000313" key="1">
    <source>
        <dbReference type="EMBL" id="RAH72634.1"/>
    </source>
</evidence>
<protein>
    <submittedName>
        <fullName evidence="1">Cinnamoyl-CoA reductase</fullName>
    </submittedName>
</protein>
<keyword evidence="2" id="KW-1185">Reference proteome</keyword>
<name>A0ACD1HGB5_9EURO</name>
<reference evidence="1" key="1">
    <citation type="submission" date="2018-02" db="EMBL/GenBank/DDBJ databases">
        <title>The genomes of Aspergillus section Nigri reveals drivers in fungal speciation.</title>
        <authorList>
            <consortium name="DOE Joint Genome Institute"/>
            <person name="Vesth T.C."/>
            <person name="Nybo J."/>
            <person name="Theobald S."/>
            <person name="Brandl J."/>
            <person name="Frisvad J.C."/>
            <person name="Nielsen K.F."/>
            <person name="Lyhne E.K."/>
            <person name="Kogle M.E."/>
            <person name="Kuo A."/>
            <person name="Riley R."/>
            <person name="Clum A."/>
            <person name="Nolan M."/>
            <person name="Lipzen A."/>
            <person name="Salamov A."/>
            <person name="Henrissat B."/>
            <person name="Wiebenga A."/>
            <person name="De vries R.P."/>
            <person name="Grigoriev I.V."/>
            <person name="Mortensen U.H."/>
            <person name="Andersen M.R."/>
            <person name="Baker S.E."/>
        </authorList>
    </citation>
    <scope>NUCLEOTIDE SEQUENCE</scope>
    <source>
        <strain evidence="1">CBS 121060</strain>
    </source>
</reference>
<dbReference type="EMBL" id="KZ824943">
    <property type="protein sequence ID" value="RAH72634.1"/>
    <property type="molecule type" value="Genomic_DNA"/>
</dbReference>
<proteinExistence type="predicted"/>